<sequence>MIVQDAEVYNYIQLFLSRWSSRDHRAKKMLAIKRARISRLDHLEWWRRSCQPILDLYEPSGSNQDPLITATPAIHREEISRFPTHPDDNTRLIDFVQQYEGRCPTINALVDSNMGSRSLTRGRQSDYLRGDYVSRSGGNRDRPDRDKNRSYDRSNRRDDRRRDRLDDRSKPRRDDRYDRKRDRDLDCDRDYDRRKEYRDTNKDHRDKDRDREKKTTRFERKYAKYEASDPSYLAGDDTTDDSDSGASETSVESHLHCGSCNRPFQSRALFRERGKLRSCIHPDWLKLEEKRGQKTTRCRSCKEDFSSRNQLFPYLREGCAGPVAPVEQAQKPDDNHTDIRFQAKSTRDGPGVANPYLRGVNDAVGKLQEDWTTFTFYVDGTHDDGSDAGTAKFACGAWVQEGGYSSSSAALLGNGWMLPYQINVIKAESRLHVGSLPDFHIPFEVLQVRHKVNRRAAAAQAVKTPAGEIRVVPAIWKEVSKDRTFMFSGSVDVAVDAPKDIKFVQKQKLGNIEECDEDGSYFVSTWTAALTALAIAAPLVSALTTSASSVALSPPKRDASSSVAVFLAENDEKTDSAPDVVDTSTEDRIRVPRRTRAQRTPDLPEIITREGIHIYAEDAPFAREAQRLLDKCAALWIDSGLKDQKFIDENFDLLHHQGRMEWVKGPDALVAPVFVVWKTVNGVPKGRVVVDLRTLNGVTVPDSYPLPRQEHVIQSLREQHTSLPPTHRPSCSAEEHVRHLDTLFRLFISDNLAVSPKKSWIRYPSAQVLGFRVDVLGLSTAAERVAAFAKLHFPAQLTALEQYIGAMGYIRHLIAYFAQPEGLSKSGRFSYSPRTETTERQ</sequence>
<feature type="region of interest" description="Disordered" evidence="3">
    <location>
        <begin position="220"/>
        <end position="256"/>
    </location>
</feature>
<dbReference type="GO" id="GO:0005739">
    <property type="term" value="C:mitochondrion"/>
    <property type="evidence" value="ECO:0007669"/>
    <property type="project" value="UniProtKB-SubCell"/>
</dbReference>
<comment type="caution">
    <text evidence="4">The sequence shown here is derived from an EMBL/GenBank/DDBJ whole genome shotgun (WGS) entry which is preliminary data.</text>
</comment>
<evidence type="ECO:0000313" key="4">
    <source>
        <dbReference type="EMBL" id="KAF4467855.1"/>
    </source>
</evidence>
<dbReference type="Proteomes" id="UP000554235">
    <property type="component" value="Unassembled WGS sequence"/>
</dbReference>
<accession>A0A8H4LGC6</accession>
<keyword evidence="5" id="KW-1185">Reference proteome</keyword>
<keyword evidence="4" id="KW-0808">Transferase</keyword>
<dbReference type="GO" id="GO:0003964">
    <property type="term" value="F:RNA-directed DNA polymerase activity"/>
    <property type="evidence" value="ECO:0007669"/>
    <property type="project" value="UniProtKB-KW"/>
</dbReference>
<name>A0A8H4LGC6_9HYPO</name>
<protein>
    <submittedName>
        <fullName evidence="4">Reverse transcriptase</fullName>
    </submittedName>
</protein>
<dbReference type="SUPFAM" id="SSF56672">
    <property type="entry name" value="DNA/RNA polymerases"/>
    <property type="match status" value="1"/>
</dbReference>
<feature type="region of interest" description="Disordered" evidence="3">
    <location>
        <begin position="116"/>
        <end position="180"/>
    </location>
</feature>
<keyword evidence="4" id="KW-0548">Nucleotidyltransferase</keyword>
<gene>
    <name evidence="4" type="ORF">FALBO_5270</name>
</gene>
<dbReference type="EMBL" id="JAADYS010000687">
    <property type="protein sequence ID" value="KAF4467855.1"/>
    <property type="molecule type" value="Genomic_DNA"/>
</dbReference>
<comment type="subcellular location">
    <subcellularLocation>
        <location evidence="1">Mitochondrion</location>
    </subcellularLocation>
</comment>
<reference evidence="4 5" key="1">
    <citation type="submission" date="2020-01" db="EMBL/GenBank/DDBJ databases">
        <title>Identification and distribution of gene clusters putatively required for synthesis of sphingolipid metabolism inhibitors in phylogenetically diverse species of the filamentous fungus Fusarium.</title>
        <authorList>
            <person name="Kim H.-S."/>
            <person name="Busman M."/>
            <person name="Brown D.W."/>
            <person name="Divon H."/>
            <person name="Uhlig S."/>
            <person name="Proctor R.H."/>
        </authorList>
    </citation>
    <scope>NUCLEOTIDE SEQUENCE [LARGE SCALE GENOMIC DNA]</scope>
    <source>
        <strain evidence="4 5">NRRL 20459</strain>
    </source>
</reference>
<dbReference type="AlphaFoldDB" id="A0A8H4LGC6"/>
<evidence type="ECO:0000256" key="3">
    <source>
        <dbReference type="SAM" id="MobiDB-lite"/>
    </source>
</evidence>
<feature type="compositionally biased region" description="Basic and acidic residues" evidence="3">
    <location>
        <begin position="138"/>
        <end position="180"/>
    </location>
</feature>
<proteinExistence type="predicted"/>
<evidence type="ECO:0000256" key="1">
    <source>
        <dbReference type="ARBA" id="ARBA00004173"/>
    </source>
</evidence>
<evidence type="ECO:0000313" key="5">
    <source>
        <dbReference type="Proteomes" id="UP000554235"/>
    </source>
</evidence>
<evidence type="ECO:0000256" key="2">
    <source>
        <dbReference type="ARBA" id="ARBA00023128"/>
    </source>
</evidence>
<keyword evidence="2" id="KW-0496">Mitochondrion</keyword>
<dbReference type="OrthoDB" id="3533020at2759"/>
<dbReference type="InterPro" id="IPR043502">
    <property type="entry name" value="DNA/RNA_pol_sf"/>
</dbReference>
<organism evidence="4 5">
    <name type="scientific">Fusarium albosuccineum</name>
    <dbReference type="NCBI Taxonomy" id="1237068"/>
    <lineage>
        <taxon>Eukaryota</taxon>
        <taxon>Fungi</taxon>
        <taxon>Dikarya</taxon>
        <taxon>Ascomycota</taxon>
        <taxon>Pezizomycotina</taxon>
        <taxon>Sordariomycetes</taxon>
        <taxon>Hypocreomycetidae</taxon>
        <taxon>Hypocreales</taxon>
        <taxon>Nectriaceae</taxon>
        <taxon>Fusarium</taxon>
        <taxon>Fusarium decemcellulare species complex</taxon>
    </lineage>
</organism>
<keyword evidence="4" id="KW-0695">RNA-directed DNA polymerase</keyword>
<dbReference type="Gene3D" id="3.10.10.10">
    <property type="entry name" value="HIV Type 1 Reverse Transcriptase, subunit A, domain 1"/>
    <property type="match status" value="1"/>
</dbReference>